<name>A0ABN8PNI4_9CNID</name>
<evidence type="ECO:0008006" key="4">
    <source>
        <dbReference type="Google" id="ProtNLM"/>
    </source>
</evidence>
<dbReference type="SUPFAM" id="SSF50249">
    <property type="entry name" value="Nucleic acid-binding proteins"/>
    <property type="match status" value="1"/>
</dbReference>
<dbReference type="PANTHER" id="PTHR12150:SF13">
    <property type="entry name" value="METHYLTRANSFERASE C9ORF114-RELATED"/>
    <property type="match status" value="1"/>
</dbReference>
<dbReference type="EMBL" id="CALNXK010000080">
    <property type="protein sequence ID" value="CAH3147071.1"/>
    <property type="molecule type" value="Genomic_DNA"/>
</dbReference>
<dbReference type="PANTHER" id="PTHR12150">
    <property type="entry name" value="CLASS IV SAM-BINDING METHYLTRANSFERASE-RELATED"/>
    <property type="match status" value="1"/>
</dbReference>
<proteinExistence type="inferred from homology"/>
<dbReference type="InterPro" id="IPR003750">
    <property type="entry name" value="Put_MeTrfase-C9orf114-like"/>
</dbReference>
<protein>
    <recommendedName>
        <fullName evidence="4">RNA methyltransferase</fullName>
    </recommendedName>
</protein>
<dbReference type="InterPro" id="IPR029026">
    <property type="entry name" value="tRNA_m1G_MTases_N"/>
</dbReference>
<dbReference type="Gene3D" id="2.40.50.140">
    <property type="entry name" value="Nucleic acid-binding proteins"/>
    <property type="match status" value="1"/>
</dbReference>
<reference evidence="2 3" key="1">
    <citation type="submission" date="2022-05" db="EMBL/GenBank/DDBJ databases">
        <authorList>
            <consortium name="Genoscope - CEA"/>
            <person name="William W."/>
        </authorList>
    </citation>
    <scope>NUCLEOTIDE SEQUENCE [LARGE SCALE GENOMIC DNA]</scope>
</reference>
<comment type="caution">
    <text evidence="2">The sequence shown here is derived from an EMBL/GenBank/DDBJ whole genome shotgun (WGS) entry which is preliminary data.</text>
</comment>
<evidence type="ECO:0000313" key="2">
    <source>
        <dbReference type="EMBL" id="CAH3147071.1"/>
    </source>
</evidence>
<sequence>MNFGVSSIIARALAVFSIDEVVIFDESGKTQSNSNGGLKRHSDPNVLLARILQYLECPQYLRKNFFPKHADLQYAGLLNPLDTPHHMKVDDDVPYREGVVLDRPAKSGCGSFVNVGMRKEVRIDKSIKPGVRVTVKMGDTSNPGAKFYCGTVVSPNAPRTEQGLYWGYNVRLAPSFGAVFTQCPFKDGYDVTIGTSERGSSVDQLQLTDFRHLLVVFGGLKGLEASLESDEKLTENDPSFVFDHYINTCPGQGSGTIRTEEAILVTMSALRPVITKATRWKSGI</sequence>
<dbReference type="CDD" id="cd18086">
    <property type="entry name" value="HsC9orf114-like"/>
    <property type="match status" value="1"/>
</dbReference>
<dbReference type="Gene3D" id="3.40.1280.10">
    <property type="match status" value="1"/>
</dbReference>
<gene>
    <name evidence="2" type="ORF">PLOB_00045913</name>
</gene>
<accession>A0ABN8PNI4</accession>
<dbReference type="InterPro" id="IPR012340">
    <property type="entry name" value="NA-bd_OB-fold"/>
</dbReference>
<keyword evidence="3" id="KW-1185">Reference proteome</keyword>
<dbReference type="SUPFAM" id="SSF75217">
    <property type="entry name" value="alpha/beta knot"/>
    <property type="match status" value="1"/>
</dbReference>
<dbReference type="InterPro" id="IPR029028">
    <property type="entry name" value="Alpha/beta_knot_MTases"/>
</dbReference>
<evidence type="ECO:0000313" key="3">
    <source>
        <dbReference type="Proteomes" id="UP001159405"/>
    </source>
</evidence>
<evidence type="ECO:0000256" key="1">
    <source>
        <dbReference type="ARBA" id="ARBA00009841"/>
    </source>
</evidence>
<dbReference type="Proteomes" id="UP001159405">
    <property type="component" value="Unassembled WGS sequence"/>
</dbReference>
<comment type="similarity">
    <text evidence="1">Belongs to the class IV-like SAM-binding methyltransferase superfamily.</text>
</comment>
<dbReference type="Pfam" id="PF02598">
    <property type="entry name" value="Methyltrn_RNA_3"/>
    <property type="match status" value="1"/>
</dbReference>
<organism evidence="2 3">
    <name type="scientific">Porites lobata</name>
    <dbReference type="NCBI Taxonomy" id="104759"/>
    <lineage>
        <taxon>Eukaryota</taxon>
        <taxon>Metazoa</taxon>
        <taxon>Cnidaria</taxon>
        <taxon>Anthozoa</taxon>
        <taxon>Hexacorallia</taxon>
        <taxon>Scleractinia</taxon>
        <taxon>Fungiina</taxon>
        <taxon>Poritidae</taxon>
        <taxon>Porites</taxon>
    </lineage>
</organism>